<dbReference type="SMART" id="SM00248">
    <property type="entry name" value="ANK"/>
    <property type="match status" value="5"/>
</dbReference>
<dbReference type="OrthoDB" id="194358at2759"/>
<feature type="compositionally biased region" description="Polar residues" evidence="4">
    <location>
        <begin position="99"/>
        <end position="114"/>
    </location>
</feature>
<reference evidence="5 6" key="1">
    <citation type="submission" date="2014-06" db="EMBL/GenBank/DDBJ databases">
        <authorList>
            <person name="Swart Estienne"/>
        </authorList>
    </citation>
    <scope>NUCLEOTIDE SEQUENCE [LARGE SCALE GENOMIC DNA]</scope>
    <source>
        <strain evidence="5 6">130c</strain>
    </source>
</reference>
<dbReference type="PROSITE" id="PS50297">
    <property type="entry name" value="ANK_REP_REGION"/>
    <property type="match status" value="1"/>
</dbReference>
<dbReference type="AlphaFoldDB" id="A0A077ZYA8"/>
<dbReference type="Pfam" id="PF12796">
    <property type="entry name" value="Ank_2"/>
    <property type="match status" value="1"/>
</dbReference>
<dbReference type="InParanoid" id="A0A077ZYA8"/>
<dbReference type="GO" id="GO:0006396">
    <property type="term" value="P:RNA processing"/>
    <property type="evidence" value="ECO:0007669"/>
    <property type="project" value="TreeGrafter"/>
</dbReference>
<evidence type="ECO:0000313" key="6">
    <source>
        <dbReference type="Proteomes" id="UP000039865"/>
    </source>
</evidence>
<dbReference type="GO" id="GO:0003723">
    <property type="term" value="F:RNA binding"/>
    <property type="evidence" value="ECO:0007669"/>
    <property type="project" value="TreeGrafter"/>
</dbReference>
<gene>
    <name evidence="5" type="primary">Contig11956.g12789</name>
    <name evidence="5" type="ORF">STYLEM_3808</name>
</gene>
<name>A0A077ZYA8_STYLE</name>
<dbReference type="InterPro" id="IPR002110">
    <property type="entry name" value="Ankyrin_rpt"/>
</dbReference>
<dbReference type="PROSITE" id="PS50088">
    <property type="entry name" value="ANK_REPEAT"/>
    <property type="match status" value="1"/>
</dbReference>
<feature type="region of interest" description="Disordered" evidence="4">
    <location>
        <begin position="66"/>
        <end position="119"/>
    </location>
</feature>
<dbReference type="PANTHER" id="PTHR24141:SF1">
    <property type="entry name" value="2-5A-DEPENDENT RIBONUCLEASE"/>
    <property type="match status" value="1"/>
</dbReference>
<keyword evidence="2 3" id="KW-0040">ANK repeat</keyword>
<dbReference type="SUPFAM" id="SSF48403">
    <property type="entry name" value="Ankyrin repeat"/>
    <property type="match status" value="1"/>
</dbReference>
<dbReference type="PANTHER" id="PTHR24141">
    <property type="entry name" value="2-5A-DEPENDENT RIBONUCLEASE"/>
    <property type="match status" value="1"/>
</dbReference>
<evidence type="ECO:0000256" key="4">
    <source>
        <dbReference type="SAM" id="MobiDB-lite"/>
    </source>
</evidence>
<keyword evidence="6" id="KW-1185">Reference proteome</keyword>
<dbReference type="Gene3D" id="1.25.40.20">
    <property type="entry name" value="Ankyrin repeat-containing domain"/>
    <property type="match status" value="1"/>
</dbReference>
<evidence type="ECO:0000313" key="5">
    <source>
        <dbReference type="EMBL" id="CDW74825.1"/>
    </source>
</evidence>
<dbReference type="OMA" id="TIMHICA"/>
<protein>
    <submittedName>
        <fullName evidence="5">Ankyrin repeat domain protein</fullName>
    </submittedName>
</protein>
<dbReference type="GO" id="GO:0004540">
    <property type="term" value="F:RNA nuclease activity"/>
    <property type="evidence" value="ECO:0007669"/>
    <property type="project" value="TreeGrafter"/>
</dbReference>
<feature type="repeat" description="ANK" evidence="3">
    <location>
        <begin position="249"/>
        <end position="281"/>
    </location>
</feature>
<evidence type="ECO:0000256" key="2">
    <source>
        <dbReference type="ARBA" id="ARBA00023043"/>
    </source>
</evidence>
<dbReference type="InterPro" id="IPR036770">
    <property type="entry name" value="Ankyrin_rpt-contain_sf"/>
</dbReference>
<sequence length="368" mass="42083">MESIDSADFTTLQSTIGGYERQESLNRRKMRDEKKAKLISKLDINKIRKLSSQLSAIASDEINDSSISGEITDSEDEGDATKKSFDSAMVSESEKSSAKETQQMTMNNKGQYQKSKVIKKKNPNQHVLVNSLSKQDYSFYYENSVWDQYEDFVYAIQRGRTDKVIITAKKEGISTEESLRPSGDTIMHICAEYGHEKLLQHFVRERGDYMARNYADETPFHLAAREGKINIIQLYFDSYQFDVDHESMDGWTAIHYASLNGYISIIEILHRNNANISAVDKLKRSALHWACKFNQLEVVNVLLRLGIASGENGPNSCKDFEGNKPLDIAKEKGYQEIMQIINQHHSNLQKRKIQLKQTGQIKDEKSQQ</sequence>
<proteinExistence type="predicted"/>
<organism evidence="5 6">
    <name type="scientific">Stylonychia lemnae</name>
    <name type="common">Ciliate</name>
    <dbReference type="NCBI Taxonomy" id="5949"/>
    <lineage>
        <taxon>Eukaryota</taxon>
        <taxon>Sar</taxon>
        <taxon>Alveolata</taxon>
        <taxon>Ciliophora</taxon>
        <taxon>Intramacronucleata</taxon>
        <taxon>Spirotrichea</taxon>
        <taxon>Stichotrichia</taxon>
        <taxon>Sporadotrichida</taxon>
        <taxon>Oxytrichidae</taxon>
        <taxon>Stylonychinae</taxon>
        <taxon>Stylonychia</taxon>
    </lineage>
</organism>
<evidence type="ECO:0000256" key="1">
    <source>
        <dbReference type="ARBA" id="ARBA00022737"/>
    </source>
</evidence>
<keyword evidence="1" id="KW-0677">Repeat</keyword>
<accession>A0A077ZYA8</accession>
<evidence type="ECO:0000256" key="3">
    <source>
        <dbReference type="PROSITE-ProRule" id="PRU00023"/>
    </source>
</evidence>
<dbReference type="Proteomes" id="UP000039865">
    <property type="component" value="Unassembled WGS sequence"/>
</dbReference>
<dbReference type="EMBL" id="CCKQ01003691">
    <property type="protein sequence ID" value="CDW74825.1"/>
    <property type="molecule type" value="Genomic_DNA"/>
</dbReference>